<dbReference type="KEGG" id="psez:HME7025_02562"/>
<protein>
    <submittedName>
        <fullName evidence="1">Uncharacterized protein</fullName>
    </submittedName>
</protein>
<organism evidence="1 2">
    <name type="scientific">Aquirufa nivalisilvae</name>
    <dbReference type="NCBI Taxonomy" id="2516557"/>
    <lineage>
        <taxon>Bacteria</taxon>
        <taxon>Pseudomonadati</taxon>
        <taxon>Bacteroidota</taxon>
        <taxon>Cytophagia</taxon>
        <taxon>Cytophagales</taxon>
        <taxon>Flectobacillaceae</taxon>
        <taxon>Aquirufa</taxon>
    </lineage>
</organism>
<gene>
    <name evidence="1" type="ORF">HME7025_02562</name>
</gene>
<evidence type="ECO:0000313" key="1">
    <source>
        <dbReference type="EMBL" id="AWL10402.1"/>
    </source>
</evidence>
<reference evidence="2" key="1">
    <citation type="submission" date="2018-05" db="EMBL/GenBank/DDBJ databases">
        <title>Pseudarcicella sp. HME7025 Genome sequencing and assembly.</title>
        <authorList>
            <person name="Kim H."/>
            <person name="Kang H."/>
            <person name="Joh K."/>
        </authorList>
    </citation>
    <scope>NUCLEOTIDE SEQUENCE [LARGE SCALE GENOMIC DNA]</scope>
    <source>
        <strain evidence="2">HME7025</strain>
    </source>
</reference>
<dbReference type="EMBL" id="CP029346">
    <property type="protein sequence ID" value="AWL10402.1"/>
    <property type="molecule type" value="Genomic_DNA"/>
</dbReference>
<sequence length="174" mass="19736">MKRLASILLLFVLLYQAGGFALRYVANSDTEFVSNEPSSDSYMVKIPISLPYPSNREIPQEVSGSLQQGDDFYQMLDQKIENDTLYTRVVNDKNARDQFLDLADLVNEHLNDQPDKAPSKTKLIQTLVKEYCQSGGAWVFYILEWPTEHIATPNHSSLKTSSFQDALFSPPRQA</sequence>
<accession>A0A2S2DYM4</accession>
<dbReference type="AlphaFoldDB" id="A0A2S2DYM4"/>
<keyword evidence="2" id="KW-1185">Reference proteome</keyword>
<evidence type="ECO:0000313" key="2">
    <source>
        <dbReference type="Proteomes" id="UP000245468"/>
    </source>
</evidence>
<proteinExistence type="predicted"/>
<dbReference type="Proteomes" id="UP000245468">
    <property type="component" value="Chromosome"/>
</dbReference>
<dbReference type="OrthoDB" id="950503at2"/>
<name>A0A2S2DYM4_9BACT</name>
<dbReference type="RefSeq" id="WP_109324650.1">
    <property type="nucleotide sequence ID" value="NZ_CP029346.1"/>
</dbReference>